<evidence type="ECO:0000256" key="3">
    <source>
        <dbReference type="ARBA" id="ARBA00022490"/>
    </source>
</evidence>
<feature type="coiled-coil region" evidence="7">
    <location>
        <begin position="490"/>
        <end position="517"/>
    </location>
</feature>
<evidence type="ECO:0000313" key="11">
    <source>
        <dbReference type="Proteomes" id="UP001303046"/>
    </source>
</evidence>
<dbReference type="Gene3D" id="1.10.220.100">
    <property type="entry name" value="conserved c-terminal region of ge- 1"/>
    <property type="match status" value="1"/>
</dbReference>
<keyword evidence="4" id="KW-0853">WD repeat</keyword>
<evidence type="ECO:0000256" key="7">
    <source>
        <dbReference type="SAM" id="Coils"/>
    </source>
</evidence>
<dbReference type="InterPro" id="IPR049404">
    <property type="entry name" value="EDC4_C"/>
</dbReference>
<evidence type="ECO:0000256" key="5">
    <source>
        <dbReference type="ARBA" id="ARBA00022737"/>
    </source>
</evidence>
<evidence type="ECO:0000259" key="9">
    <source>
        <dbReference type="Pfam" id="PF21289"/>
    </source>
</evidence>
<protein>
    <recommendedName>
        <fullName evidence="12">Enhancer of mRNA-decapping protein 4 WD40 repeat region domain-containing protein</fullName>
    </recommendedName>
</protein>
<evidence type="ECO:0000256" key="2">
    <source>
        <dbReference type="ARBA" id="ARBA00009639"/>
    </source>
</evidence>
<dbReference type="Gene3D" id="2.130.10.10">
    <property type="entry name" value="YVTN repeat-like/Quinoprotein amine dehydrogenase"/>
    <property type="match status" value="1"/>
</dbReference>
<keyword evidence="3" id="KW-0963">Cytoplasm</keyword>
<reference evidence="10 11" key="1">
    <citation type="submission" date="2023-08" db="EMBL/GenBank/DDBJ databases">
        <title>A Necator americanus chromosomal reference genome.</title>
        <authorList>
            <person name="Ilik V."/>
            <person name="Petrzelkova K.J."/>
            <person name="Pardy F."/>
            <person name="Fuh T."/>
            <person name="Niatou-Singa F.S."/>
            <person name="Gouil Q."/>
            <person name="Baker L."/>
            <person name="Ritchie M.E."/>
            <person name="Jex A.R."/>
            <person name="Gazzola D."/>
            <person name="Li H."/>
            <person name="Toshio Fujiwara R."/>
            <person name="Zhan B."/>
            <person name="Aroian R.V."/>
            <person name="Pafco B."/>
            <person name="Schwarz E.M."/>
        </authorList>
    </citation>
    <scope>NUCLEOTIDE SEQUENCE [LARGE SCALE GENOMIC DNA]</scope>
    <source>
        <strain evidence="10 11">Aroian</strain>
        <tissue evidence="10">Whole animal</tissue>
    </source>
</reference>
<dbReference type="EMBL" id="JAVFWL010000001">
    <property type="protein sequence ID" value="KAK6730135.1"/>
    <property type="molecule type" value="Genomic_DNA"/>
</dbReference>
<evidence type="ECO:0000259" key="8">
    <source>
        <dbReference type="Pfam" id="PF16529"/>
    </source>
</evidence>
<feature type="domain" description="Enhancer of mRNA-decapping protein 4 WD40 repeat region" evidence="8">
    <location>
        <begin position="54"/>
        <end position="365"/>
    </location>
</feature>
<dbReference type="InterPro" id="IPR036322">
    <property type="entry name" value="WD40_repeat_dom_sf"/>
</dbReference>
<evidence type="ECO:0000256" key="1">
    <source>
        <dbReference type="ARBA" id="ARBA00004201"/>
    </source>
</evidence>
<feature type="domain" description="Enhancer of mRNA-decapping protein 4 C-terminal" evidence="9">
    <location>
        <begin position="669"/>
        <end position="785"/>
    </location>
</feature>
<proteinExistence type="inferred from homology"/>
<accession>A0ABR1BW52</accession>
<keyword evidence="11" id="KW-1185">Reference proteome</keyword>
<dbReference type="Pfam" id="PF21289">
    <property type="entry name" value="EDC4_C"/>
    <property type="match status" value="1"/>
</dbReference>
<dbReference type="InterPro" id="IPR044938">
    <property type="entry name" value="EDC4_C_sf"/>
</dbReference>
<keyword evidence="6 7" id="KW-0175">Coiled coil</keyword>
<evidence type="ECO:0000256" key="4">
    <source>
        <dbReference type="ARBA" id="ARBA00022574"/>
    </source>
</evidence>
<gene>
    <name evidence="10" type="primary">Necator_chrI.g3042</name>
    <name evidence="10" type="ORF">RB195_006913</name>
</gene>
<dbReference type="InterPro" id="IPR045152">
    <property type="entry name" value="EDC4-like"/>
</dbReference>
<name>A0ABR1BW52_NECAM</name>
<evidence type="ECO:0000313" key="10">
    <source>
        <dbReference type="EMBL" id="KAK6730135.1"/>
    </source>
</evidence>
<keyword evidence="5" id="KW-0677">Repeat</keyword>
<comment type="similarity">
    <text evidence="2">Belongs to the WD repeat EDC4 family.</text>
</comment>
<dbReference type="InterPro" id="IPR015943">
    <property type="entry name" value="WD40/YVTN_repeat-like_dom_sf"/>
</dbReference>
<comment type="caution">
    <text evidence="10">The sequence shown here is derived from an EMBL/GenBank/DDBJ whole genome shotgun (WGS) entry which is preliminary data.</text>
</comment>
<sequence length="963" mass="107730">MGMGDPYVPADHLSPSSIVEKYILDGSDGVIKFANGNNVSLSLALESQTRERDSARIHTTTISDYKGDVRTLRGRFLAVQGDLIAFRFFNENTGDVIRIINRVSRNRRLIKGFSKAPVDLRFATHLPLLAVVDGESNLHVYSVAADCQDVETYMNIMNWPGGTSDSTPRVVWCPYVAENPSDPLDVVNMVAVFKKNKVYVVNLSILKERGSRMTFEEAVAVEEAVLSVEMEEEVTAVCISPDSTAVAIARADGVVSFYVMNSNESELKFAHTWNPQMNRPIVELFFLDGARHTKNQEQFWRHCLVVAEGGRRLALFECEDWRCLGRVRFESSVEIATFTVHVDPQARYAHILDVDGSNVFCVELEYAEHPRFAGVTQVTFSHPIVAIVPYEVDTEEKHDSSVDYSLDDEFDNERNRNEVLAHYIAIGHRSLLQLDVHLELVEQLKPSADVMAAIKTEVDKDGAERKNEGSSDLLTVAPSAPANSSPSFNYEKIMEQLKEMSEKIEQLSVRVERADNERRPAATNEHILSQLQCFKEEFSLREDRLLANVSDLIETNHRETINVVRNALNENSVAVENSIQANHKLSADAVSHRVTERLRESLTTMVVPAVERICSQLFKQLNDSFRHGLDQYLQQMRALQTATLAAVAASATPAPPLSVGADRQALALMIKNNQVPLAFETALNQGDQAALEFVCNNVDPDDLFRYPCTLSQPVLLSLLQQLSLRLDSDTDLKFRYMEHIVDVLQPHDDDIGVMVPKVTEGLMQSLTEFQNLTPNATLKRQARVLSQLAFLSLCKSLRARRQILGCLRLVLLISSKVLGDQRHLVLLKLSGPVVKLLTSLSYFSSMLFNVESSQKSASVAKRSRLMIALGLRSLNFVHFSPCEGNSSSEEEDGPVLRRTLGNSELRVPMESLSRHDKLGQPLPLFVPLSVMGTDVKFLRRSSRANLGVKITSSDYLMVRWSSL</sequence>
<evidence type="ECO:0000256" key="6">
    <source>
        <dbReference type="ARBA" id="ARBA00023054"/>
    </source>
</evidence>
<organism evidence="10 11">
    <name type="scientific">Necator americanus</name>
    <name type="common">Human hookworm</name>
    <dbReference type="NCBI Taxonomy" id="51031"/>
    <lineage>
        <taxon>Eukaryota</taxon>
        <taxon>Metazoa</taxon>
        <taxon>Ecdysozoa</taxon>
        <taxon>Nematoda</taxon>
        <taxon>Chromadorea</taxon>
        <taxon>Rhabditida</taxon>
        <taxon>Rhabditina</taxon>
        <taxon>Rhabditomorpha</taxon>
        <taxon>Strongyloidea</taxon>
        <taxon>Ancylostomatidae</taxon>
        <taxon>Bunostominae</taxon>
        <taxon>Necator</taxon>
    </lineage>
</organism>
<dbReference type="PANTHER" id="PTHR15598">
    <property type="entry name" value="ENHANCER OF MRNA-DECAPPING PROTEIN 4"/>
    <property type="match status" value="1"/>
</dbReference>
<comment type="subcellular location">
    <subcellularLocation>
        <location evidence="1">Cytoplasm</location>
        <location evidence="1">P-body</location>
    </subcellularLocation>
</comment>
<dbReference type="Proteomes" id="UP001303046">
    <property type="component" value="Unassembled WGS sequence"/>
</dbReference>
<dbReference type="SUPFAM" id="SSF50978">
    <property type="entry name" value="WD40 repeat-like"/>
    <property type="match status" value="1"/>
</dbReference>
<dbReference type="Pfam" id="PF16529">
    <property type="entry name" value="Ge1_WD40"/>
    <property type="match status" value="1"/>
</dbReference>
<evidence type="ECO:0008006" key="12">
    <source>
        <dbReference type="Google" id="ProtNLM"/>
    </source>
</evidence>
<dbReference type="PANTHER" id="PTHR15598:SF5">
    <property type="entry name" value="ENHANCER OF MRNA-DECAPPING PROTEIN 4"/>
    <property type="match status" value="1"/>
</dbReference>
<dbReference type="InterPro" id="IPR032401">
    <property type="entry name" value="EDC4_WD40"/>
</dbReference>